<dbReference type="SUPFAM" id="SSF47031">
    <property type="entry name" value="Second domain of FERM"/>
    <property type="match status" value="1"/>
</dbReference>
<protein>
    <recommendedName>
        <fullName evidence="1">FERM central domain-containing protein</fullName>
    </recommendedName>
</protein>
<feature type="domain" description="FERM central" evidence="1">
    <location>
        <begin position="17"/>
        <end position="69"/>
    </location>
</feature>
<evidence type="ECO:0000259" key="1">
    <source>
        <dbReference type="Pfam" id="PF00373"/>
    </source>
</evidence>
<dbReference type="Pfam" id="PF00373">
    <property type="entry name" value="FERM_M"/>
    <property type="match status" value="1"/>
</dbReference>
<accession>A0A158Q9V0</accession>
<dbReference type="WBParaSite" id="EVEC_0000317501-mRNA-1">
    <property type="protein sequence ID" value="EVEC_0000317501-mRNA-1"/>
    <property type="gene ID" value="EVEC_0000317501"/>
</dbReference>
<dbReference type="InterPro" id="IPR035963">
    <property type="entry name" value="FERM_2"/>
</dbReference>
<dbReference type="STRING" id="51028.A0A158Q9V0"/>
<sequence length="192" mass="22433">MTVQTEPELEAALVADERVKEEYKELKERILTGNLPCPKDQAAFLASIQLSVERELMAPVRKTQELHQQLAKGQFERMREMAQKMMITPWEMEQKVAASSNLAKELALKRRSVISPEIRPRRTNILSCVSDPEPMLPMEIQKKILPLSFVNDRKTNRLIQERKRKLFHSRIYENEISLKKLYIEIIEFSVSL</sequence>
<reference evidence="4" key="1">
    <citation type="submission" date="2016-04" db="UniProtKB">
        <authorList>
            <consortium name="WormBaseParasite"/>
        </authorList>
    </citation>
    <scope>IDENTIFICATION</scope>
</reference>
<evidence type="ECO:0000313" key="3">
    <source>
        <dbReference type="Proteomes" id="UP000274131"/>
    </source>
</evidence>
<dbReference type="InterPro" id="IPR014352">
    <property type="entry name" value="FERM/acyl-CoA-bd_prot_sf"/>
</dbReference>
<keyword evidence="3" id="KW-1185">Reference proteome</keyword>
<gene>
    <name evidence="2" type="ORF">EVEC_LOCUS2883</name>
</gene>
<dbReference type="AlphaFoldDB" id="A0A158Q9V0"/>
<organism evidence="4">
    <name type="scientific">Enterobius vermicularis</name>
    <name type="common">Human pinworm</name>
    <dbReference type="NCBI Taxonomy" id="51028"/>
    <lineage>
        <taxon>Eukaryota</taxon>
        <taxon>Metazoa</taxon>
        <taxon>Ecdysozoa</taxon>
        <taxon>Nematoda</taxon>
        <taxon>Chromadorea</taxon>
        <taxon>Rhabditida</taxon>
        <taxon>Spirurina</taxon>
        <taxon>Oxyuridomorpha</taxon>
        <taxon>Oxyuroidea</taxon>
        <taxon>Oxyuridae</taxon>
        <taxon>Enterobius</taxon>
    </lineage>
</organism>
<reference evidence="2 3" key="2">
    <citation type="submission" date="2018-10" db="EMBL/GenBank/DDBJ databases">
        <authorList>
            <consortium name="Pathogen Informatics"/>
        </authorList>
    </citation>
    <scope>NUCLEOTIDE SEQUENCE [LARGE SCALE GENOMIC DNA]</scope>
</reference>
<dbReference type="Gene3D" id="1.20.80.10">
    <property type="match status" value="1"/>
</dbReference>
<dbReference type="OrthoDB" id="5860001at2759"/>
<dbReference type="InterPro" id="IPR019748">
    <property type="entry name" value="FERM_central"/>
</dbReference>
<evidence type="ECO:0000313" key="4">
    <source>
        <dbReference type="WBParaSite" id="EVEC_0000317501-mRNA-1"/>
    </source>
</evidence>
<proteinExistence type="predicted"/>
<dbReference type="EMBL" id="UXUI01007465">
    <property type="protein sequence ID" value="VDD87740.1"/>
    <property type="molecule type" value="Genomic_DNA"/>
</dbReference>
<dbReference type="Proteomes" id="UP000274131">
    <property type="component" value="Unassembled WGS sequence"/>
</dbReference>
<evidence type="ECO:0000313" key="2">
    <source>
        <dbReference type="EMBL" id="VDD87740.1"/>
    </source>
</evidence>
<name>A0A158Q9V0_ENTVE</name>